<accession>A0ABW3YH77</accession>
<feature type="compositionally biased region" description="Basic and acidic residues" evidence="1">
    <location>
        <begin position="43"/>
        <end position="76"/>
    </location>
</feature>
<gene>
    <name evidence="2" type="ORF">ACFQ4H_16945</name>
</gene>
<evidence type="ECO:0000313" key="2">
    <source>
        <dbReference type="EMBL" id="MFD1322787.1"/>
    </source>
</evidence>
<feature type="compositionally biased region" description="Polar residues" evidence="1">
    <location>
        <begin position="10"/>
        <end position="27"/>
    </location>
</feature>
<feature type="compositionally biased region" description="Basic and acidic residues" evidence="1">
    <location>
        <begin position="148"/>
        <end position="161"/>
    </location>
</feature>
<feature type="region of interest" description="Disordered" evidence="1">
    <location>
        <begin position="1"/>
        <end position="161"/>
    </location>
</feature>
<evidence type="ECO:0000313" key="3">
    <source>
        <dbReference type="Proteomes" id="UP001597260"/>
    </source>
</evidence>
<dbReference type="RefSeq" id="WP_377571941.1">
    <property type="nucleotide sequence ID" value="NZ_JBHTMP010000024.1"/>
</dbReference>
<sequence length="161" mass="18182">MMRYQLRYVRSSSGASPVTGKNLNTTLRGRDRAFLTAATNAGREPDKEYGGERQFEPGDQHAHRFDGEPGEREVGRQPEGAGQQPRHRQRDGKHPPAVDPSATRLWLHQSREDQTEPGCDDDMDATDQRPRRRLRPCGNEVTNLGDQRQPRGDPDTHQTTS</sequence>
<comment type="caution">
    <text evidence="2">The sequence shown here is derived from an EMBL/GenBank/DDBJ whole genome shotgun (WGS) entry which is preliminary data.</text>
</comment>
<reference evidence="3" key="1">
    <citation type="journal article" date="2019" name="Int. J. Syst. Evol. Microbiol.">
        <title>The Global Catalogue of Microorganisms (GCM) 10K type strain sequencing project: providing services to taxonomists for standard genome sequencing and annotation.</title>
        <authorList>
            <consortium name="The Broad Institute Genomics Platform"/>
            <consortium name="The Broad Institute Genome Sequencing Center for Infectious Disease"/>
            <person name="Wu L."/>
            <person name="Ma J."/>
        </authorList>
    </citation>
    <scope>NUCLEOTIDE SEQUENCE [LARGE SCALE GENOMIC DNA]</scope>
    <source>
        <strain evidence="3">JCM 31037</strain>
    </source>
</reference>
<dbReference type="EMBL" id="JBHTMP010000024">
    <property type="protein sequence ID" value="MFD1322787.1"/>
    <property type="molecule type" value="Genomic_DNA"/>
</dbReference>
<protein>
    <submittedName>
        <fullName evidence="2">Uncharacterized protein</fullName>
    </submittedName>
</protein>
<name>A0ABW3YH77_9ACTN</name>
<dbReference type="Proteomes" id="UP001597260">
    <property type="component" value="Unassembled WGS sequence"/>
</dbReference>
<organism evidence="2 3">
    <name type="scientific">Micromonospora sonneratiae</name>
    <dbReference type="NCBI Taxonomy" id="1184706"/>
    <lineage>
        <taxon>Bacteria</taxon>
        <taxon>Bacillati</taxon>
        <taxon>Actinomycetota</taxon>
        <taxon>Actinomycetes</taxon>
        <taxon>Micromonosporales</taxon>
        <taxon>Micromonosporaceae</taxon>
        <taxon>Micromonospora</taxon>
    </lineage>
</organism>
<keyword evidence="3" id="KW-1185">Reference proteome</keyword>
<proteinExistence type="predicted"/>
<evidence type="ECO:0000256" key="1">
    <source>
        <dbReference type="SAM" id="MobiDB-lite"/>
    </source>
</evidence>